<feature type="binding site" evidence="3">
    <location>
        <begin position="157"/>
        <end position="158"/>
    </location>
    <ligand>
        <name>UDP-N-acetyl-alpha-D-muramoyl-L-alanyl-D-glutamate</name>
        <dbReference type="ChEBI" id="CHEBI:83900"/>
    </ligand>
</feature>
<dbReference type="InterPro" id="IPR036565">
    <property type="entry name" value="Mur-like_cat_sf"/>
</dbReference>
<feature type="binding site" evidence="3">
    <location>
        <position position="36"/>
    </location>
    <ligand>
        <name>UDP-N-acetyl-alpha-D-muramoyl-L-alanyl-D-glutamate</name>
        <dbReference type="ChEBI" id="CHEBI:83900"/>
    </ligand>
</feature>
<feature type="binding site" evidence="3">
    <location>
        <begin position="113"/>
        <end position="119"/>
    </location>
    <ligand>
        <name>ATP</name>
        <dbReference type="ChEBI" id="CHEBI:30616"/>
    </ligand>
</feature>
<dbReference type="EC" id="6.3.2.-" evidence="3"/>
<keyword evidence="3 4" id="KW-0131">Cell cycle</keyword>
<dbReference type="PANTHER" id="PTHR23135">
    <property type="entry name" value="MUR LIGASE FAMILY MEMBER"/>
    <property type="match status" value="1"/>
</dbReference>
<dbReference type="GO" id="GO:0000287">
    <property type="term" value="F:magnesium ion binding"/>
    <property type="evidence" value="ECO:0007669"/>
    <property type="project" value="UniProtKB-UniRule"/>
</dbReference>
<dbReference type="NCBIfam" id="NF001130">
    <property type="entry name" value="PRK00139.2-4"/>
    <property type="match status" value="1"/>
</dbReference>
<dbReference type="EMBL" id="JAAXPN010000005">
    <property type="protein sequence ID" value="NKZ24263.1"/>
    <property type="molecule type" value="Genomic_DNA"/>
</dbReference>
<comment type="subcellular location">
    <subcellularLocation>
        <location evidence="3 4">Cytoplasm</location>
    </subcellularLocation>
</comment>
<dbReference type="InterPro" id="IPR004101">
    <property type="entry name" value="Mur_ligase_C"/>
</dbReference>
<dbReference type="GO" id="GO:0051301">
    <property type="term" value="P:cell division"/>
    <property type="evidence" value="ECO:0007669"/>
    <property type="project" value="UniProtKB-KW"/>
</dbReference>
<evidence type="ECO:0000256" key="4">
    <source>
        <dbReference type="RuleBase" id="RU004135"/>
    </source>
</evidence>
<dbReference type="GO" id="GO:0016881">
    <property type="term" value="F:acid-amino acid ligase activity"/>
    <property type="evidence" value="ECO:0007669"/>
    <property type="project" value="UniProtKB-UniRule"/>
</dbReference>
<dbReference type="Gene3D" id="3.90.190.20">
    <property type="entry name" value="Mur ligase, C-terminal domain"/>
    <property type="match status" value="1"/>
</dbReference>
<dbReference type="SUPFAM" id="SSF53623">
    <property type="entry name" value="MurD-like peptide ligases, catalytic domain"/>
    <property type="match status" value="1"/>
</dbReference>
<evidence type="ECO:0000256" key="1">
    <source>
        <dbReference type="ARBA" id="ARBA00004752"/>
    </source>
</evidence>
<dbReference type="GO" id="GO:0009252">
    <property type="term" value="P:peptidoglycan biosynthetic process"/>
    <property type="evidence" value="ECO:0007669"/>
    <property type="project" value="UniProtKB-UniRule"/>
</dbReference>
<dbReference type="Gene3D" id="3.40.1390.10">
    <property type="entry name" value="MurE/MurF, N-terminal domain"/>
    <property type="match status" value="1"/>
</dbReference>
<comment type="cofactor">
    <cofactor evidence="3">
        <name>Mg(2+)</name>
        <dbReference type="ChEBI" id="CHEBI:18420"/>
    </cofactor>
</comment>
<dbReference type="AlphaFoldDB" id="A0A7X6N5E0"/>
<keyword evidence="3 7" id="KW-0436">Ligase</keyword>
<dbReference type="Pfam" id="PF08245">
    <property type="entry name" value="Mur_ligase_M"/>
    <property type="match status" value="1"/>
</dbReference>
<sequence>MAISWQEIIDILTKYELLVSVERPNVMEFKAIAYDSRKVSADTLFFVKGNFKPAFLTSAIESGAQAFVADKNYAEGANIAAIIVKDVQKAMSLLSAAFYNYPQNDLFIVAYTGTKGKTTAAYFTHEILQNSTHGKTALFSTIDRILGPNEQFKSDLSTPESLDLFHDMRRVVDNGMTHLVMEVSSQAYKKSRVYGLRFNVGIFLNISPDHIGPLEHPTFEDYLAHKLMLLDNSDQVIINAESDHFAEIYNRAQKGHASEDIFVYGHKGSQPVVNVQPDVSFTGHADLTRSQLLVTAQTSKSKKLGIAGEYNLNVPGDYNESNAASVLIAVGLAHADHQSMVIGLNEVTVPGRMESFATKNHGMVYVDYAHNYISVKALLSFLHQQHPVGKVIVVLGSPGNKGESRRAGFGQAVSEEQADIVWLTADDPQYEDPQAIAAEIAAATDETVVELHYEMDRPTAIKKALLMSTDDDVVAIVGKGLDPYQKINGVDTPYRGDMQVARDVIAEIEASV</sequence>
<comment type="caution">
    <text evidence="7">The sequence shown here is derived from an EMBL/GenBank/DDBJ whole genome shotgun (WGS) entry which is preliminary data.</text>
</comment>
<name>A0A7X6N5E0_9LACO</name>
<keyword evidence="3 4" id="KW-0133">Cell shape</keyword>
<dbReference type="SUPFAM" id="SSF63418">
    <property type="entry name" value="MurE/MurF N-terminal domain"/>
    <property type="match status" value="1"/>
</dbReference>
<evidence type="ECO:0000259" key="6">
    <source>
        <dbReference type="Pfam" id="PF08245"/>
    </source>
</evidence>
<keyword evidence="3 4" id="KW-0961">Cell wall biogenesis/degradation</keyword>
<dbReference type="UniPathway" id="UPA00219"/>
<keyword evidence="3 4" id="KW-0132">Cell division</keyword>
<dbReference type="NCBIfam" id="TIGR01085">
    <property type="entry name" value="murE"/>
    <property type="match status" value="1"/>
</dbReference>
<dbReference type="SUPFAM" id="SSF53244">
    <property type="entry name" value="MurD-like peptide ligases, peptide-binding domain"/>
    <property type="match status" value="1"/>
</dbReference>
<feature type="domain" description="Mur ligase C-terminal" evidence="5">
    <location>
        <begin position="351"/>
        <end position="480"/>
    </location>
</feature>
<keyword evidence="3 4" id="KW-0573">Peptidoglycan synthesis</keyword>
<organism evidence="7 8">
    <name type="scientific">Periweissella fabalis</name>
    <dbReference type="NCBI Taxonomy" id="1070421"/>
    <lineage>
        <taxon>Bacteria</taxon>
        <taxon>Bacillati</taxon>
        <taxon>Bacillota</taxon>
        <taxon>Bacilli</taxon>
        <taxon>Lactobacillales</taxon>
        <taxon>Lactobacillaceae</taxon>
        <taxon>Periweissella</taxon>
    </lineage>
</organism>
<evidence type="ECO:0000256" key="2">
    <source>
        <dbReference type="ARBA" id="ARBA00005898"/>
    </source>
</evidence>
<keyword evidence="8" id="KW-1185">Reference proteome</keyword>
<feature type="binding site" evidence="3">
    <location>
        <position position="184"/>
    </location>
    <ligand>
        <name>UDP-N-acetyl-alpha-D-muramoyl-L-alanyl-D-glutamate</name>
        <dbReference type="ChEBI" id="CHEBI:83900"/>
    </ligand>
</feature>
<dbReference type="InterPro" id="IPR013221">
    <property type="entry name" value="Mur_ligase_cen"/>
</dbReference>
<reference evidence="7 8" key="1">
    <citation type="submission" date="2020-04" db="EMBL/GenBank/DDBJ databases">
        <title>MicrobeNet Type strains.</title>
        <authorList>
            <person name="Nicholson A.C."/>
        </authorList>
    </citation>
    <scope>NUCLEOTIDE SEQUENCE [LARGE SCALE GENOMIC DNA]</scope>
    <source>
        <strain evidence="7 8">CCUG 61472</strain>
    </source>
</reference>
<dbReference type="InterPro" id="IPR035911">
    <property type="entry name" value="MurE/MurF_N"/>
</dbReference>
<feature type="domain" description="Mur ligase central" evidence="6">
    <location>
        <begin position="112"/>
        <end position="329"/>
    </location>
</feature>
<accession>A0A7X6N5E0</accession>
<gene>
    <name evidence="3" type="primary">murE</name>
    <name evidence="7" type="ORF">HF964_05540</name>
</gene>
<dbReference type="GO" id="GO:0005524">
    <property type="term" value="F:ATP binding"/>
    <property type="evidence" value="ECO:0007669"/>
    <property type="project" value="UniProtKB-UniRule"/>
</dbReference>
<evidence type="ECO:0000313" key="7">
    <source>
        <dbReference type="EMBL" id="NKZ24263.1"/>
    </source>
</evidence>
<dbReference type="RefSeq" id="WP_168722063.1">
    <property type="nucleotide sequence ID" value="NZ_JAAXPN010000005.1"/>
</dbReference>
<comment type="similarity">
    <text evidence="2 3">Belongs to the MurCDEF family. MurE subfamily.</text>
</comment>
<comment type="pathway">
    <text evidence="1 3 4">Cell wall biogenesis; peptidoglycan biosynthesis.</text>
</comment>
<dbReference type="GO" id="GO:0071555">
    <property type="term" value="P:cell wall organization"/>
    <property type="evidence" value="ECO:0007669"/>
    <property type="project" value="UniProtKB-KW"/>
</dbReference>
<feature type="binding site" evidence="3">
    <location>
        <position position="192"/>
    </location>
    <ligand>
        <name>UDP-N-acetyl-alpha-D-muramoyl-L-alanyl-D-glutamate</name>
        <dbReference type="ChEBI" id="CHEBI:83900"/>
    </ligand>
</feature>
<dbReference type="GO" id="GO:0008360">
    <property type="term" value="P:regulation of cell shape"/>
    <property type="evidence" value="ECO:0007669"/>
    <property type="project" value="UniProtKB-KW"/>
</dbReference>
<feature type="modified residue" description="N6-carboxylysine" evidence="3">
    <location>
        <position position="226"/>
    </location>
</feature>
<comment type="PTM">
    <text evidence="3">Carboxylation is probably crucial for Mg(2+) binding and, consequently, for the gamma-phosphate positioning of ATP.</text>
</comment>
<dbReference type="GO" id="GO:0005737">
    <property type="term" value="C:cytoplasm"/>
    <property type="evidence" value="ECO:0007669"/>
    <property type="project" value="UniProtKB-SubCell"/>
</dbReference>
<keyword evidence="3" id="KW-0963">Cytoplasm</keyword>
<dbReference type="Gene3D" id="3.40.1190.10">
    <property type="entry name" value="Mur-like, catalytic domain"/>
    <property type="match status" value="1"/>
</dbReference>
<comment type="caution">
    <text evidence="3">Lacks conserved residue(s) required for the propagation of feature annotation.</text>
</comment>
<dbReference type="InterPro" id="IPR036615">
    <property type="entry name" value="Mur_ligase_C_dom_sf"/>
</dbReference>
<keyword evidence="3" id="KW-0547">Nucleotide-binding</keyword>
<dbReference type="InterPro" id="IPR005761">
    <property type="entry name" value="UDP-N-AcMur-Glu-dNH2Pim_ligase"/>
</dbReference>
<evidence type="ECO:0000259" key="5">
    <source>
        <dbReference type="Pfam" id="PF02875"/>
    </source>
</evidence>
<keyword evidence="3" id="KW-0067">ATP-binding</keyword>
<dbReference type="Pfam" id="PF02875">
    <property type="entry name" value="Mur_ligase_C"/>
    <property type="match status" value="1"/>
</dbReference>
<protein>
    <recommendedName>
        <fullName evidence="3">UDP-N-acetylmuramyl-tripeptide synthetase</fullName>
        <ecNumber evidence="3">6.3.2.-</ecNumber>
    </recommendedName>
    <alternativeName>
        <fullName evidence="3">UDP-MurNAc-tripeptide synthetase</fullName>
    </alternativeName>
</protein>
<evidence type="ECO:0000256" key="3">
    <source>
        <dbReference type="HAMAP-Rule" id="MF_00208"/>
    </source>
</evidence>
<dbReference type="HAMAP" id="MF_00208">
    <property type="entry name" value="MurE"/>
    <property type="match status" value="1"/>
</dbReference>
<dbReference type="PANTHER" id="PTHR23135:SF4">
    <property type="entry name" value="UDP-N-ACETYLMURAMOYL-L-ALANYL-D-GLUTAMATE--2,6-DIAMINOPIMELATE LIGASE MURE HOMOLOG, CHLOROPLASTIC"/>
    <property type="match status" value="1"/>
</dbReference>
<proteinExistence type="inferred from homology"/>
<keyword evidence="3" id="KW-0460">Magnesium</keyword>
<dbReference type="Proteomes" id="UP000549765">
    <property type="component" value="Unassembled WGS sequence"/>
</dbReference>
<evidence type="ECO:0000313" key="8">
    <source>
        <dbReference type="Proteomes" id="UP000549765"/>
    </source>
</evidence>
<comment type="function">
    <text evidence="3">Catalyzes the addition of an amino acid to the nucleotide precursor UDP-N-acetylmuramoyl-L-alanyl-D-glutamate (UMAG) in the biosynthesis of bacterial cell-wall peptidoglycan.</text>
</comment>